<name>A0A6D2JKI6_9BRAS</name>
<protein>
    <recommendedName>
        <fullName evidence="4">Ubiquitin-like protease family profile domain-containing protein</fullName>
    </recommendedName>
</protein>
<keyword evidence="3" id="KW-0378">Hydrolase</keyword>
<reference evidence="5 7" key="1">
    <citation type="submission" date="2020-01" db="EMBL/GenBank/DDBJ databases">
        <authorList>
            <person name="Mishra B."/>
        </authorList>
    </citation>
    <scope>NUCLEOTIDE SEQUENCE [LARGE SCALE GENOMIC DNA]</scope>
</reference>
<organism evidence="5 7">
    <name type="scientific">Microthlaspi erraticum</name>
    <dbReference type="NCBI Taxonomy" id="1685480"/>
    <lineage>
        <taxon>Eukaryota</taxon>
        <taxon>Viridiplantae</taxon>
        <taxon>Streptophyta</taxon>
        <taxon>Embryophyta</taxon>
        <taxon>Tracheophyta</taxon>
        <taxon>Spermatophyta</taxon>
        <taxon>Magnoliopsida</taxon>
        <taxon>eudicotyledons</taxon>
        <taxon>Gunneridae</taxon>
        <taxon>Pentapetalae</taxon>
        <taxon>rosids</taxon>
        <taxon>malvids</taxon>
        <taxon>Brassicales</taxon>
        <taxon>Brassicaceae</taxon>
        <taxon>Coluteocarpeae</taxon>
        <taxon>Microthlaspi</taxon>
    </lineage>
</organism>
<dbReference type="GO" id="GO:0006508">
    <property type="term" value="P:proteolysis"/>
    <property type="evidence" value="ECO:0007669"/>
    <property type="project" value="UniProtKB-KW"/>
</dbReference>
<dbReference type="PROSITE" id="PS50600">
    <property type="entry name" value="ULP_PROTEASE"/>
    <property type="match status" value="1"/>
</dbReference>
<dbReference type="GO" id="GO:0008234">
    <property type="term" value="F:cysteine-type peptidase activity"/>
    <property type="evidence" value="ECO:0007669"/>
    <property type="project" value="InterPro"/>
</dbReference>
<evidence type="ECO:0000259" key="4">
    <source>
        <dbReference type="PROSITE" id="PS50600"/>
    </source>
</evidence>
<dbReference type="EMBL" id="CACVBM020001307">
    <property type="protein sequence ID" value="CAA7044694.1"/>
    <property type="molecule type" value="Genomic_DNA"/>
</dbReference>
<keyword evidence="7" id="KW-1185">Reference proteome</keyword>
<evidence type="ECO:0000256" key="3">
    <source>
        <dbReference type="ARBA" id="ARBA00022801"/>
    </source>
</evidence>
<dbReference type="Gene3D" id="3.40.395.10">
    <property type="entry name" value="Adenoviral Proteinase, Chain A"/>
    <property type="match status" value="1"/>
</dbReference>
<dbReference type="EMBL" id="CACVBM020001295">
    <property type="protein sequence ID" value="CAA7044159.1"/>
    <property type="molecule type" value="Genomic_DNA"/>
</dbReference>
<evidence type="ECO:0000313" key="7">
    <source>
        <dbReference type="Proteomes" id="UP000467841"/>
    </source>
</evidence>
<dbReference type="InterPro" id="IPR038765">
    <property type="entry name" value="Papain-like_cys_pep_sf"/>
</dbReference>
<sequence length="307" mass="34875">MITKAAIHNRANMGQQQRKDVMVSESALVVSDSSPPPTTETHTPTVAEIELAALLRLKEPRQYNDLLPPLDEEEFELLHKVLIESPKLEHRSHLRLDFDNNFILELAQLQKHQTLPPSEAGAFCSPHLINHILAKERSFSAAKKKMQVGWEGRISSYVNAPGRSWGKDTDTVYAPMIWNNKHWVGLAINISLGIIELLDPNPDLYSKRKVDRMMSPLLNMFPYLVHKLCVSTTQSNSLKPYTWTRVPNLYNNKRSGDCGPVSAKFMEMHASGDPAPHMSGMKDILVDQLRKQYALDLYHDLVLPIYF</sequence>
<dbReference type="OrthoDB" id="1113371at2759"/>
<dbReference type="SUPFAM" id="SSF54001">
    <property type="entry name" value="Cysteine proteinases"/>
    <property type="match status" value="1"/>
</dbReference>
<comment type="similarity">
    <text evidence="1">Belongs to the peptidase C48 family.</text>
</comment>
<dbReference type="Pfam" id="PF02902">
    <property type="entry name" value="Peptidase_C48"/>
    <property type="match status" value="1"/>
</dbReference>
<dbReference type="Proteomes" id="UP000467841">
    <property type="component" value="Unassembled WGS sequence"/>
</dbReference>
<proteinExistence type="inferred from homology"/>
<evidence type="ECO:0000256" key="1">
    <source>
        <dbReference type="ARBA" id="ARBA00005234"/>
    </source>
</evidence>
<accession>A0A6D2JKI6</accession>
<dbReference type="InterPro" id="IPR003653">
    <property type="entry name" value="Peptidase_C48_C"/>
</dbReference>
<evidence type="ECO:0000313" key="5">
    <source>
        <dbReference type="EMBL" id="CAA7044159.1"/>
    </source>
</evidence>
<dbReference type="AlphaFoldDB" id="A0A6D2JKI6"/>
<feature type="domain" description="Ubiquitin-like protease family profile" evidence="4">
    <location>
        <begin position="47"/>
        <end position="269"/>
    </location>
</feature>
<gene>
    <name evidence="5" type="ORF">MERR_LOCUS31394</name>
    <name evidence="6" type="ORF">MERR_LOCUS31929</name>
</gene>
<evidence type="ECO:0000256" key="2">
    <source>
        <dbReference type="ARBA" id="ARBA00022670"/>
    </source>
</evidence>
<keyword evidence="2" id="KW-0645">Protease</keyword>
<evidence type="ECO:0000313" key="6">
    <source>
        <dbReference type="EMBL" id="CAA7044694.1"/>
    </source>
</evidence>